<gene>
    <name evidence="1" type="ORF">CK820_G0033979</name>
</gene>
<dbReference type="Proteomes" id="UP000236370">
    <property type="component" value="Unassembled WGS sequence"/>
</dbReference>
<feature type="non-terminal residue" evidence="1">
    <location>
        <position position="1"/>
    </location>
</feature>
<sequence length="71" mass="7713">SQGVREGLIVGFIHSMCQTAQSFCDSPGEKGGATPPALLLLLSRLCLDYETATISYILTLTDEQFLVQVKH</sequence>
<name>A0A2J8QCA2_PANTR</name>
<comment type="caution">
    <text evidence="1">The sequence shown here is derived from an EMBL/GenBank/DDBJ whole genome shotgun (WGS) entry which is preliminary data.</text>
</comment>
<dbReference type="EMBL" id="NBAG03000050">
    <property type="protein sequence ID" value="PNI93902.1"/>
    <property type="molecule type" value="Genomic_DNA"/>
</dbReference>
<accession>A0A2J8QCA2</accession>
<reference evidence="1 2" key="1">
    <citation type="submission" date="2017-12" db="EMBL/GenBank/DDBJ databases">
        <title>High-resolution comparative analysis of great ape genomes.</title>
        <authorList>
            <person name="Pollen A."/>
            <person name="Hastie A."/>
            <person name="Hormozdiari F."/>
            <person name="Dougherty M."/>
            <person name="Liu R."/>
            <person name="Chaisson M."/>
            <person name="Hoppe E."/>
            <person name="Hill C."/>
            <person name="Pang A."/>
            <person name="Hillier L."/>
            <person name="Baker C."/>
            <person name="Armstrong J."/>
            <person name="Shendure J."/>
            <person name="Paten B."/>
            <person name="Wilson R."/>
            <person name="Chao H."/>
            <person name="Schneider V."/>
            <person name="Ventura M."/>
            <person name="Kronenberg Z."/>
            <person name="Murali S."/>
            <person name="Gordon D."/>
            <person name="Cantsilieris S."/>
            <person name="Munson K."/>
            <person name="Nelson B."/>
            <person name="Raja A."/>
            <person name="Underwood J."/>
            <person name="Diekhans M."/>
            <person name="Fiddes I."/>
            <person name="Haussler D."/>
            <person name="Eichler E."/>
        </authorList>
    </citation>
    <scope>NUCLEOTIDE SEQUENCE [LARGE SCALE GENOMIC DNA]</scope>
    <source>
        <strain evidence="1">Yerkes chimp pedigree #C0471</strain>
    </source>
</reference>
<protein>
    <submittedName>
        <fullName evidence="1">VPS51 isoform 5</fullName>
    </submittedName>
</protein>
<dbReference type="AlphaFoldDB" id="A0A2J8QCA2"/>
<evidence type="ECO:0000313" key="2">
    <source>
        <dbReference type="Proteomes" id="UP000236370"/>
    </source>
</evidence>
<proteinExistence type="predicted"/>
<evidence type="ECO:0000313" key="1">
    <source>
        <dbReference type="EMBL" id="PNI93902.1"/>
    </source>
</evidence>
<organism evidence="1 2">
    <name type="scientific">Pan troglodytes</name>
    <name type="common">Chimpanzee</name>
    <dbReference type="NCBI Taxonomy" id="9598"/>
    <lineage>
        <taxon>Eukaryota</taxon>
        <taxon>Metazoa</taxon>
        <taxon>Chordata</taxon>
        <taxon>Craniata</taxon>
        <taxon>Vertebrata</taxon>
        <taxon>Euteleostomi</taxon>
        <taxon>Mammalia</taxon>
        <taxon>Eutheria</taxon>
        <taxon>Euarchontoglires</taxon>
        <taxon>Primates</taxon>
        <taxon>Haplorrhini</taxon>
        <taxon>Catarrhini</taxon>
        <taxon>Hominidae</taxon>
        <taxon>Pan</taxon>
    </lineage>
</organism>